<dbReference type="EMBL" id="CVTD020000017">
    <property type="protein sequence ID" value="CRZ34953.1"/>
    <property type="molecule type" value="Genomic_DNA"/>
</dbReference>
<accession>A0A0H5SX77</accession>
<proteinExistence type="predicted"/>
<keyword evidence="3" id="KW-1185">Reference proteome</keyword>
<dbReference type="AlphaFoldDB" id="A0A0H5SX77"/>
<dbReference type="GO" id="GO:0003677">
    <property type="term" value="F:DNA binding"/>
    <property type="evidence" value="ECO:0007669"/>
    <property type="project" value="InterPro"/>
</dbReference>
<reference evidence="2 3" key="1">
    <citation type="submission" date="2015-06" db="EMBL/GenBank/DDBJ databases">
        <authorList>
            <person name="Wibberg Daniel"/>
        </authorList>
    </citation>
    <scope>NUCLEOTIDE SEQUENCE [LARGE SCALE GENOMIC DNA]</scope>
    <source>
        <strain evidence="2 3">T3/55T</strain>
    </source>
</reference>
<dbReference type="RefSeq" id="WP_103203051.1">
    <property type="nucleotide sequence ID" value="NZ_CVTD020000017.1"/>
</dbReference>
<evidence type="ECO:0000313" key="3">
    <source>
        <dbReference type="Proteomes" id="UP000236497"/>
    </source>
</evidence>
<gene>
    <name evidence="2" type="ORF">HHT355_1753</name>
</gene>
<feature type="domain" description="Transcriptional coactivator p15 (PC4) C-terminal" evidence="1">
    <location>
        <begin position="23"/>
        <end position="65"/>
    </location>
</feature>
<protein>
    <recommendedName>
        <fullName evidence="1">Transcriptional coactivator p15 (PC4) C-terminal domain-containing protein</fullName>
    </recommendedName>
</protein>
<dbReference type="OrthoDB" id="7067273at2"/>
<name>A0A0H5SX77_HERHM</name>
<evidence type="ECO:0000259" key="1">
    <source>
        <dbReference type="Pfam" id="PF02229"/>
    </source>
</evidence>
<dbReference type="Proteomes" id="UP000236497">
    <property type="component" value="Unassembled WGS sequence"/>
</dbReference>
<organism evidence="2 3">
    <name type="scientific">Herbinix hemicellulosilytica</name>
    <dbReference type="NCBI Taxonomy" id="1564487"/>
    <lineage>
        <taxon>Bacteria</taxon>
        <taxon>Bacillati</taxon>
        <taxon>Bacillota</taxon>
        <taxon>Clostridia</taxon>
        <taxon>Lachnospirales</taxon>
        <taxon>Lachnospiraceae</taxon>
        <taxon>Herbinix</taxon>
    </lineage>
</organism>
<dbReference type="GO" id="GO:0006355">
    <property type="term" value="P:regulation of DNA-templated transcription"/>
    <property type="evidence" value="ECO:0007669"/>
    <property type="project" value="InterPro"/>
</dbReference>
<dbReference type="Pfam" id="PF02229">
    <property type="entry name" value="PC4"/>
    <property type="match status" value="1"/>
</dbReference>
<dbReference type="InterPro" id="IPR003173">
    <property type="entry name" value="PC4_C"/>
</dbReference>
<dbReference type="Gene3D" id="2.30.31.70">
    <property type="match status" value="1"/>
</dbReference>
<evidence type="ECO:0000313" key="2">
    <source>
        <dbReference type="EMBL" id="CRZ34953.1"/>
    </source>
</evidence>
<sequence length="71" mass="8434">MEEVKFEIVDHIFSLPSSSTFHKELNKISWNNRDPVYDLRGWNEDRTKMTKGITLSEKELEAFISKIKEVF</sequence>